<dbReference type="EMBL" id="CP011387">
    <property type="protein sequence ID" value="ANE43011.1"/>
    <property type="molecule type" value="Genomic_DNA"/>
</dbReference>
<dbReference type="AlphaFoldDB" id="A0A172T7P2"/>
<reference evidence="2 3" key="1">
    <citation type="submission" date="2015-01" db="EMBL/GenBank/DDBJ databases">
        <title>Deinococcus puniceus/DY1/ whole genome sequencing.</title>
        <authorList>
            <person name="Kim M.K."/>
            <person name="Srinivasan S."/>
            <person name="Lee J.-J."/>
        </authorList>
    </citation>
    <scope>NUCLEOTIDE SEQUENCE [LARGE SCALE GENOMIC DNA]</scope>
    <source>
        <strain evidence="2 3">DY1</strain>
    </source>
</reference>
<protein>
    <recommendedName>
        <fullName evidence="4">Lipoprotein</fullName>
    </recommendedName>
</protein>
<evidence type="ECO:0008006" key="4">
    <source>
        <dbReference type="Google" id="ProtNLM"/>
    </source>
</evidence>
<evidence type="ECO:0000256" key="1">
    <source>
        <dbReference type="SAM" id="SignalP"/>
    </source>
</evidence>
<evidence type="ECO:0000313" key="2">
    <source>
        <dbReference type="EMBL" id="ANE43011.1"/>
    </source>
</evidence>
<accession>A0A172T7P2</accession>
<dbReference type="STRING" id="1182568.SU48_03610"/>
<gene>
    <name evidence="2" type="ORF">SU48_03610</name>
</gene>
<dbReference type="Proteomes" id="UP000077363">
    <property type="component" value="Chromosome"/>
</dbReference>
<name>A0A172T7P2_9DEIO</name>
<keyword evidence="3" id="KW-1185">Reference proteome</keyword>
<organism evidence="2 3">
    <name type="scientific">Deinococcus puniceus</name>
    <dbReference type="NCBI Taxonomy" id="1182568"/>
    <lineage>
        <taxon>Bacteria</taxon>
        <taxon>Thermotogati</taxon>
        <taxon>Deinococcota</taxon>
        <taxon>Deinococci</taxon>
        <taxon>Deinococcales</taxon>
        <taxon>Deinococcaceae</taxon>
        <taxon>Deinococcus</taxon>
    </lineage>
</organism>
<sequence length="160" mass="16861">MPISRRLLPALLLPALALASCNYGSIPNEANIDISGDYVGRIVGSDGKSALLDVTVVEKDLRVTGTVKSRDTGETFNVVGTRSVYNASPVTADMTAELGSGSVCEGGFTNRYVIEATFIRGSRYSGAGATGYVNHSVCNAGSKTYERVQFNSGSLELARK</sequence>
<feature type="chain" id="PRO_5008000458" description="Lipoprotein" evidence="1">
    <location>
        <begin position="20"/>
        <end position="160"/>
    </location>
</feature>
<proteinExistence type="predicted"/>
<dbReference type="PROSITE" id="PS51257">
    <property type="entry name" value="PROKAR_LIPOPROTEIN"/>
    <property type="match status" value="1"/>
</dbReference>
<dbReference type="PATRIC" id="fig|1182568.3.peg.753"/>
<dbReference type="KEGG" id="dpu:SU48_03610"/>
<dbReference type="RefSeq" id="WP_064014065.1">
    <property type="nucleotide sequence ID" value="NZ_CP011387.1"/>
</dbReference>
<keyword evidence="1" id="KW-0732">Signal</keyword>
<dbReference type="OrthoDB" id="69311at2"/>
<feature type="signal peptide" evidence="1">
    <location>
        <begin position="1"/>
        <end position="19"/>
    </location>
</feature>
<evidence type="ECO:0000313" key="3">
    <source>
        <dbReference type="Proteomes" id="UP000077363"/>
    </source>
</evidence>